<dbReference type="InterPro" id="IPR004808">
    <property type="entry name" value="AP_endonuc_1"/>
</dbReference>
<dbReference type="GO" id="GO:0003906">
    <property type="term" value="F:DNA-(apurinic or apyrimidinic site) endonuclease activity"/>
    <property type="evidence" value="ECO:0007669"/>
    <property type="project" value="TreeGrafter"/>
</dbReference>
<dbReference type="PROSITE" id="PS51435">
    <property type="entry name" value="AP_NUCLEASE_F1_4"/>
    <property type="match status" value="1"/>
</dbReference>
<feature type="region of interest" description="Disordered" evidence="9">
    <location>
        <begin position="1"/>
        <end position="153"/>
    </location>
</feature>
<feature type="domain" description="Endonuclease/exonuclease/phosphatase" evidence="10">
    <location>
        <begin position="180"/>
        <end position="260"/>
    </location>
</feature>
<feature type="binding site" evidence="6">
    <location>
        <position position="183"/>
    </location>
    <ligand>
        <name>Mg(2+)</name>
        <dbReference type="ChEBI" id="CHEBI:18420"/>
        <label>1</label>
    </ligand>
</feature>
<dbReference type="CDD" id="cd09087">
    <property type="entry name" value="Ape1-like_AP-endo"/>
    <property type="match status" value="1"/>
</dbReference>
<feature type="binding site" evidence="6">
    <location>
        <position position="389"/>
    </location>
    <ligand>
        <name>Mg(2+)</name>
        <dbReference type="ChEBI" id="CHEBI:18420"/>
        <label>1</label>
    </ligand>
</feature>
<dbReference type="GO" id="GO:0005634">
    <property type="term" value="C:nucleus"/>
    <property type="evidence" value="ECO:0007669"/>
    <property type="project" value="TreeGrafter"/>
</dbReference>
<organism evidence="11 12">
    <name type="scientific">Nitzschia inconspicua</name>
    <dbReference type="NCBI Taxonomy" id="303405"/>
    <lineage>
        <taxon>Eukaryota</taxon>
        <taxon>Sar</taxon>
        <taxon>Stramenopiles</taxon>
        <taxon>Ochrophyta</taxon>
        <taxon>Bacillariophyta</taxon>
        <taxon>Bacillariophyceae</taxon>
        <taxon>Bacillariophycidae</taxon>
        <taxon>Bacillariales</taxon>
        <taxon>Bacillariaceae</taxon>
        <taxon>Nitzschia</taxon>
    </lineage>
</organism>
<dbReference type="OrthoDB" id="498125at2759"/>
<evidence type="ECO:0000313" key="12">
    <source>
        <dbReference type="Proteomes" id="UP000693970"/>
    </source>
</evidence>
<dbReference type="EC" id="3.1.-.-" evidence="8"/>
<protein>
    <recommendedName>
        <fullName evidence="8">DNA-(apurinic or apyrimidinic site) endonuclease</fullName>
        <ecNumber evidence="8">3.1.-.-</ecNumber>
    </recommendedName>
</protein>
<evidence type="ECO:0000256" key="7">
    <source>
        <dbReference type="PIRSR" id="PIRSR604808-3"/>
    </source>
</evidence>
<dbReference type="GO" id="GO:0046872">
    <property type="term" value="F:metal ion binding"/>
    <property type="evidence" value="ECO:0007669"/>
    <property type="project" value="UniProtKB-KW"/>
</dbReference>
<gene>
    <name evidence="11" type="ORF">IV203_005182</name>
</gene>
<name>A0A9K3KLT4_9STRA</name>
<evidence type="ECO:0000256" key="8">
    <source>
        <dbReference type="RuleBase" id="RU362131"/>
    </source>
</evidence>
<dbReference type="EMBL" id="JAGRRH010000021">
    <property type="protein sequence ID" value="KAG7346114.1"/>
    <property type="molecule type" value="Genomic_DNA"/>
</dbReference>
<dbReference type="Pfam" id="PF03372">
    <property type="entry name" value="Exo_endo_phos"/>
    <property type="match status" value="2"/>
</dbReference>
<feature type="compositionally biased region" description="Low complexity" evidence="9">
    <location>
        <begin position="35"/>
        <end position="46"/>
    </location>
</feature>
<evidence type="ECO:0000256" key="9">
    <source>
        <dbReference type="SAM" id="MobiDB-lite"/>
    </source>
</evidence>
<feature type="binding site" evidence="6">
    <location>
        <position position="492"/>
    </location>
    <ligand>
        <name>Mg(2+)</name>
        <dbReference type="ChEBI" id="CHEBI:18420"/>
        <label>1</label>
    </ligand>
</feature>
<feature type="domain" description="Endonuclease/exonuclease/phosphatase" evidence="10">
    <location>
        <begin position="372"/>
        <end position="492"/>
    </location>
</feature>
<dbReference type="GO" id="GO:0003677">
    <property type="term" value="F:DNA binding"/>
    <property type="evidence" value="ECO:0007669"/>
    <property type="project" value="InterPro"/>
</dbReference>
<accession>A0A9K3KLT4</accession>
<keyword evidence="3" id="KW-0378">Hydrolase</keyword>
<feature type="compositionally biased region" description="Basic residues" evidence="9">
    <location>
        <begin position="8"/>
        <end position="20"/>
    </location>
</feature>
<reference evidence="11" key="1">
    <citation type="journal article" date="2021" name="Sci. Rep.">
        <title>Diploid genomic architecture of Nitzschia inconspicua, an elite biomass production diatom.</title>
        <authorList>
            <person name="Oliver A."/>
            <person name="Podell S."/>
            <person name="Pinowska A."/>
            <person name="Traller J.C."/>
            <person name="Smith S.R."/>
            <person name="McClure R."/>
            <person name="Beliaev A."/>
            <person name="Bohutskyi P."/>
            <person name="Hill E.A."/>
            <person name="Rabines A."/>
            <person name="Zheng H."/>
            <person name="Allen L.Z."/>
            <person name="Kuo A."/>
            <person name="Grigoriev I.V."/>
            <person name="Allen A.E."/>
            <person name="Hazlebeck D."/>
            <person name="Allen E.E."/>
        </authorList>
    </citation>
    <scope>NUCLEOTIDE SEQUENCE</scope>
    <source>
        <strain evidence="11">Hildebrandi</strain>
    </source>
</reference>
<dbReference type="InterPro" id="IPR020848">
    <property type="entry name" value="AP_endonuclease_F1_CS"/>
</dbReference>
<comment type="cofactor">
    <cofactor evidence="1">
        <name>Mn(2+)</name>
        <dbReference type="ChEBI" id="CHEBI:29035"/>
    </cofactor>
</comment>
<evidence type="ECO:0000259" key="10">
    <source>
        <dbReference type="Pfam" id="PF03372"/>
    </source>
</evidence>
<feature type="active site" evidence="5">
    <location>
        <position position="345"/>
    </location>
</feature>
<keyword evidence="8" id="KW-0227">DNA damage</keyword>
<feature type="binding site" evidence="6">
    <location>
        <position position="387"/>
    </location>
    <ligand>
        <name>Mg(2+)</name>
        <dbReference type="ChEBI" id="CHEBI:18420"/>
        <label>1</label>
    </ligand>
</feature>
<dbReference type="AlphaFoldDB" id="A0A9K3KLT4"/>
<keyword evidence="12" id="KW-1185">Reference proteome</keyword>
<dbReference type="GO" id="GO:0006284">
    <property type="term" value="P:base-excision repair"/>
    <property type="evidence" value="ECO:0007669"/>
    <property type="project" value="TreeGrafter"/>
</dbReference>
<dbReference type="GO" id="GO:0008311">
    <property type="term" value="F:double-stranded DNA 3'-5' DNA exonuclease activity"/>
    <property type="evidence" value="ECO:0007669"/>
    <property type="project" value="TreeGrafter"/>
</dbReference>
<keyword evidence="2 6" id="KW-0479">Metal-binding</keyword>
<dbReference type="PANTHER" id="PTHR22748">
    <property type="entry name" value="AP ENDONUCLEASE"/>
    <property type="match status" value="1"/>
</dbReference>
<dbReference type="InterPro" id="IPR005135">
    <property type="entry name" value="Endo/exonuclease/phosphatase"/>
</dbReference>
<evidence type="ECO:0000256" key="4">
    <source>
        <dbReference type="ARBA" id="ARBA00022842"/>
    </source>
</evidence>
<feature type="compositionally biased region" description="Basic residues" evidence="9">
    <location>
        <begin position="106"/>
        <end position="117"/>
    </location>
</feature>
<keyword evidence="6" id="KW-0464">Manganese</keyword>
<dbReference type="Proteomes" id="UP000693970">
    <property type="component" value="Unassembled WGS sequence"/>
</dbReference>
<feature type="site" description="Transition state stabilizer" evidence="7">
    <location>
        <position position="389"/>
    </location>
</feature>
<comment type="cofactor">
    <cofactor evidence="6 8">
        <name>Mg(2+)</name>
        <dbReference type="ChEBI" id="CHEBI:18420"/>
    </cofactor>
    <cofactor evidence="6 8">
        <name>Mn(2+)</name>
        <dbReference type="ChEBI" id="CHEBI:29035"/>
    </cofactor>
    <text evidence="6 8">Probably binds two magnesium or manganese ions per subunit.</text>
</comment>
<proteinExistence type="inferred from homology"/>
<dbReference type="GO" id="GO:0008081">
    <property type="term" value="F:phosphoric diester hydrolase activity"/>
    <property type="evidence" value="ECO:0007669"/>
    <property type="project" value="TreeGrafter"/>
</dbReference>
<evidence type="ECO:0000256" key="3">
    <source>
        <dbReference type="ARBA" id="ARBA00022801"/>
    </source>
</evidence>
<feature type="active site" description="Proton acceptor" evidence="5">
    <location>
        <position position="492"/>
    </location>
</feature>
<feature type="binding site" evidence="6">
    <location>
        <position position="214"/>
    </location>
    <ligand>
        <name>Mg(2+)</name>
        <dbReference type="ChEBI" id="CHEBI:18420"/>
        <label>1</label>
    </ligand>
</feature>
<feature type="binding site" evidence="6">
    <location>
        <position position="491"/>
    </location>
    <ligand>
        <name>Mg(2+)</name>
        <dbReference type="ChEBI" id="CHEBI:18420"/>
        <label>1</label>
    </ligand>
</feature>
<dbReference type="PANTHER" id="PTHR22748:SF6">
    <property type="entry name" value="DNA-(APURINIC OR APYRIMIDINIC SITE) ENDONUCLEASE"/>
    <property type="match status" value="1"/>
</dbReference>
<keyword evidence="4 6" id="KW-0460">Magnesium</keyword>
<evidence type="ECO:0000313" key="11">
    <source>
        <dbReference type="EMBL" id="KAG7346114.1"/>
    </source>
</evidence>
<evidence type="ECO:0000256" key="5">
    <source>
        <dbReference type="PIRSR" id="PIRSR604808-1"/>
    </source>
</evidence>
<evidence type="ECO:0000256" key="1">
    <source>
        <dbReference type="ARBA" id="ARBA00001936"/>
    </source>
</evidence>
<reference evidence="11" key="2">
    <citation type="submission" date="2021-04" db="EMBL/GenBank/DDBJ databases">
        <authorList>
            <person name="Podell S."/>
        </authorList>
    </citation>
    <scope>NUCLEOTIDE SEQUENCE</scope>
    <source>
        <strain evidence="11">Hildebrandi</strain>
    </source>
</reference>
<evidence type="ECO:0000256" key="6">
    <source>
        <dbReference type="PIRSR" id="PIRSR604808-2"/>
    </source>
</evidence>
<comment type="similarity">
    <text evidence="8">Belongs to the DNA repair enzymes AP/ExoA family.</text>
</comment>
<comment type="caution">
    <text evidence="11">The sequence shown here is derived from an EMBL/GenBank/DDBJ whole genome shotgun (WGS) entry which is preliminary data.</text>
</comment>
<feature type="site" description="Important for catalytic activity" evidence="7">
    <location>
        <position position="461"/>
    </location>
</feature>
<dbReference type="NCBIfam" id="TIGR00633">
    <property type="entry name" value="xth"/>
    <property type="match status" value="1"/>
</dbReference>
<feature type="site" description="Interaction with DNA substrate" evidence="7">
    <location>
        <position position="492"/>
    </location>
</feature>
<feature type="active site" description="Proton donor/acceptor" evidence="5">
    <location>
        <position position="387"/>
    </location>
</feature>
<dbReference type="PROSITE" id="PS00728">
    <property type="entry name" value="AP_NUCLEASE_F1_3"/>
    <property type="match status" value="1"/>
</dbReference>
<sequence>MSLSAKRQTVRTRTTLRSKVGKTPTLEDEDGYNQVAKTTETTVAEVSMEETEANAKDGTPSSTVSTSPQRKRGRSKKTDNDISENNNKDLPLADEETTTNNTATSPKKKKAKRKVTQKKNSDDEDATDKVITKKLAATSSPPKKTKAAADHQRITERDDLPKLWTDDMAKANGSYTFRIASWNVAGLRALVKKSPTALVDLCNKYNLDMLCLQETKLQEMHLEDPKLKLKGMMEEHGFVEHWSCSTAKKGYSGTAVFVKRRSCIPNGEKENGAKATKQTKIGSFFSPATSTQVPDSNGSMPDLELPINPEQLLPTAVTDKLGETIDNEGRTIILDFPWATVANVYVPNSGQNLERLDFRTKEWDKFFLQYMQTKEKNRGLPIVWLGDLNIAHKASDIWNDGAKHLDKQAGVTPQERASFTEQLEAGYVDAFRHLHPNARGHYSYWSQRAGNREPNKGLRLDYFVCSPQLFDKTNQVIVRDSFMVPDQLGSDHCPVVLELEIKP</sequence>
<evidence type="ECO:0000256" key="2">
    <source>
        <dbReference type="ARBA" id="ARBA00022723"/>
    </source>
</evidence>
<feature type="compositionally biased region" description="Polar residues" evidence="9">
    <location>
        <begin position="59"/>
        <end position="68"/>
    </location>
</feature>
<keyword evidence="8" id="KW-0234">DNA repair</keyword>